<organism evidence="2">
    <name type="scientific">Fagus sylvatica</name>
    <name type="common">Beechnut</name>
    <dbReference type="NCBI Taxonomy" id="28930"/>
    <lineage>
        <taxon>Eukaryota</taxon>
        <taxon>Viridiplantae</taxon>
        <taxon>Streptophyta</taxon>
        <taxon>Embryophyta</taxon>
        <taxon>Tracheophyta</taxon>
        <taxon>Spermatophyta</taxon>
        <taxon>Magnoliopsida</taxon>
        <taxon>eudicotyledons</taxon>
        <taxon>Gunneridae</taxon>
        <taxon>Pentapetalae</taxon>
        <taxon>rosids</taxon>
        <taxon>fabids</taxon>
        <taxon>Fagales</taxon>
        <taxon>Fagaceae</taxon>
        <taxon>Fagus</taxon>
    </lineage>
</organism>
<evidence type="ECO:0000256" key="1">
    <source>
        <dbReference type="SAM" id="MobiDB-lite"/>
    </source>
</evidence>
<dbReference type="EMBL" id="OIVN01003519">
    <property type="protein sequence ID" value="SPD11812.1"/>
    <property type="molecule type" value="Genomic_DNA"/>
</dbReference>
<dbReference type="AlphaFoldDB" id="A0A2N9HHY5"/>
<evidence type="ECO:0000313" key="2">
    <source>
        <dbReference type="EMBL" id="SPD11812.1"/>
    </source>
</evidence>
<protein>
    <submittedName>
        <fullName evidence="2">Uncharacterized protein</fullName>
    </submittedName>
</protein>
<dbReference type="PANTHER" id="PTHR47481">
    <property type="match status" value="1"/>
</dbReference>
<feature type="region of interest" description="Disordered" evidence="1">
    <location>
        <begin position="156"/>
        <end position="182"/>
    </location>
</feature>
<gene>
    <name evidence="2" type="ORF">FSB_LOCUS39694</name>
</gene>
<name>A0A2N9HHY5_FAGSY</name>
<accession>A0A2N9HHY5</accession>
<reference evidence="2" key="1">
    <citation type="submission" date="2018-02" db="EMBL/GenBank/DDBJ databases">
        <authorList>
            <person name="Cohen D.B."/>
            <person name="Kent A.D."/>
        </authorList>
    </citation>
    <scope>NUCLEOTIDE SEQUENCE</scope>
</reference>
<proteinExistence type="predicted"/>
<sequence>MASSSSTNTENASPTSAPIIPHSLTQVHHLITIKLTWDNYLLWKAQIVPYLKGQHLFGFLDGSRLAPLPVLTTATDGAAQVIPNPEFHQWHLQDQMPLSALISSLSENILAHVVRCVTACDVWQISLLLMPIFLLQPTLPVVVVVASLPTFFQSNRSSTNNNQRINRGRGRGGRGNSSSHRPTCQVCNKPGHAALQCYHRFDNSYTSESRPNMQALLATPSANQDPNWYTDSGATHHLTADLGNLNLRANDYNGPDQIWVGSGFGEGAASRAE</sequence>
<feature type="compositionally biased region" description="Low complexity" evidence="1">
    <location>
        <begin position="156"/>
        <end position="165"/>
    </location>
</feature>
<dbReference type="PANTHER" id="PTHR47481:SF10">
    <property type="entry name" value="COPIA-LIKE POLYPROTEIN_RETROTRANSPOSON"/>
    <property type="match status" value="1"/>
</dbReference>